<feature type="domain" description="DUF7833" evidence="2">
    <location>
        <begin position="159"/>
        <end position="221"/>
    </location>
</feature>
<gene>
    <name evidence="3" type="ORF">GGR06_002613</name>
</gene>
<protein>
    <recommendedName>
        <fullName evidence="5">Lin1244/Lin1753-like N-terminal domain-containing protein</fullName>
    </recommendedName>
</protein>
<accession>A0A840D865</accession>
<dbReference type="InterPro" id="IPR057155">
    <property type="entry name" value="DUF7833"/>
</dbReference>
<dbReference type="Pfam" id="PF14297">
    <property type="entry name" value="Lin1244_N"/>
    <property type="match status" value="1"/>
</dbReference>
<dbReference type="Proteomes" id="UP000560658">
    <property type="component" value="Unassembled WGS sequence"/>
</dbReference>
<dbReference type="RefSeq" id="WP_052517251.1">
    <property type="nucleotide sequence ID" value="NZ_JACIER010000010.1"/>
</dbReference>
<evidence type="ECO:0000259" key="1">
    <source>
        <dbReference type="Pfam" id="PF14297"/>
    </source>
</evidence>
<proteinExistence type="predicted"/>
<dbReference type="Pfam" id="PF25200">
    <property type="entry name" value="DUF7833"/>
    <property type="match status" value="1"/>
</dbReference>
<feature type="domain" description="Lin1244/Lin1753-like N-terminal" evidence="1">
    <location>
        <begin position="6"/>
        <end position="87"/>
    </location>
</feature>
<comment type="caution">
    <text evidence="3">The sequence shown here is derived from an EMBL/GenBank/DDBJ whole genome shotgun (WGS) entry which is preliminary data.</text>
</comment>
<reference evidence="3" key="1">
    <citation type="submission" date="2020-08" db="EMBL/GenBank/DDBJ databases">
        <title>Genomic Encyclopedia of Type Strains, Phase IV (KMG-IV): sequencing the most valuable type-strain genomes for metagenomic binning, comparative biology and taxonomic classification.</title>
        <authorList>
            <person name="Goeker M."/>
        </authorList>
    </citation>
    <scope>NUCLEOTIDE SEQUENCE [LARGE SCALE GENOMIC DNA]</scope>
    <source>
        <strain evidence="3">DSM 105720</strain>
    </source>
</reference>
<evidence type="ECO:0008006" key="5">
    <source>
        <dbReference type="Google" id="ProtNLM"/>
    </source>
</evidence>
<evidence type="ECO:0000313" key="3">
    <source>
        <dbReference type="EMBL" id="MBB4044815.1"/>
    </source>
</evidence>
<sequence>MKNDNFFKHDASACNGEKMMNLIDKEGLRGYGAYWVLLEALRKGADLCCPLSILQSLAVRSRVRASYLLHIVQDFGLFVVEKDHFYSPGMKRRMSTYLLSSKLESVKKRPKVLEMSESSAVPARITEKNRTEKNITVVDSNIGGGQIPLKPIMGWEALVNEMALCEDYMNQAGVHSGLGGLYLRCRKRIVGLFKTHIQLQGKQENLLTLGDVKSYFTNFIAAGTVTNRKVREALQREKLEEERFDFHRFETVVDGQRSYLGHLIPNDAPPRPDPSSVWDNLLKQWHH</sequence>
<evidence type="ECO:0000259" key="2">
    <source>
        <dbReference type="Pfam" id="PF25200"/>
    </source>
</evidence>
<dbReference type="InterPro" id="IPR025400">
    <property type="entry name" value="Lin1244/Lin1753-like_N"/>
</dbReference>
<dbReference type="AlphaFoldDB" id="A0A840D865"/>
<dbReference type="EMBL" id="JACIER010000010">
    <property type="protein sequence ID" value="MBB4044815.1"/>
    <property type="molecule type" value="Genomic_DNA"/>
</dbReference>
<keyword evidence="4" id="KW-1185">Reference proteome</keyword>
<evidence type="ECO:0000313" key="4">
    <source>
        <dbReference type="Proteomes" id="UP000560658"/>
    </source>
</evidence>
<organism evidence="3 4">
    <name type="scientific">Bacteroides reticulotermitis</name>
    <dbReference type="NCBI Taxonomy" id="1133319"/>
    <lineage>
        <taxon>Bacteria</taxon>
        <taxon>Pseudomonadati</taxon>
        <taxon>Bacteroidota</taxon>
        <taxon>Bacteroidia</taxon>
        <taxon>Bacteroidales</taxon>
        <taxon>Bacteroidaceae</taxon>
        <taxon>Bacteroides</taxon>
    </lineage>
</organism>
<name>A0A840D865_9BACE</name>